<proteinExistence type="predicted"/>
<dbReference type="Proteomes" id="UP000294853">
    <property type="component" value="Chromosome"/>
</dbReference>
<dbReference type="KEGG" id="nsn:EXE58_02775"/>
<feature type="domain" description="N-acetyltransferase" evidence="1">
    <location>
        <begin position="81"/>
        <end position="151"/>
    </location>
</feature>
<keyword evidence="2" id="KW-0808">Transferase</keyword>
<dbReference type="CDD" id="cd04301">
    <property type="entry name" value="NAT_SF"/>
    <property type="match status" value="1"/>
</dbReference>
<evidence type="ECO:0000313" key="3">
    <source>
        <dbReference type="Proteomes" id="UP000294853"/>
    </source>
</evidence>
<gene>
    <name evidence="2" type="ORF">EXE58_02775</name>
</gene>
<reference evidence="2 3" key="1">
    <citation type="submission" date="2019-03" db="EMBL/GenBank/DDBJ databases">
        <title>Three New Species of Nocardioides, Nocardioides euryhalodurans sp. nov., Nocardioides seonyuensis sp. nov. and Nocardioides eburneoflavus sp. nov. Iolated from Soil.</title>
        <authorList>
            <person name="Roh S.G."/>
            <person name="Lee C."/>
            <person name="Kim M.-K."/>
            <person name="Kim S.B."/>
        </authorList>
    </citation>
    <scope>NUCLEOTIDE SEQUENCE [LARGE SCALE GENOMIC DNA]</scope>
    <source>
        <strain evidence="2 3">MMS17-SY207-3</strain>
    </source>
</reference>
<organism evidence="2 3">
    <name type="scientific">Nocardioides seonyuensis</name>
    <dbReference type="NCBI Taxonomy" id="2518371"/>
    <lineage>
        <taxon>Bacteria</taxon>
        <taxon>Bacillati</taxon>
        <taxon>Actinomycetota</taxon>
        <taxon>Actinomycetes</taxon>
        <taxon>Propionibacteriales</taxon>
        <taxon>Nocardioidaceae</taxon>
        <taxon>Nocardioides</taxon>
    </lineage>
</organism>
<dbReference type="GO" id="GO:0016747">
    <property type="term" value="F:acyltransferase activity, transferring groups other than amino-acyl groups"/>
    <property type="evidence" value="ECO:0007669"/>
    <property type="project" value="InterPro"/>
</dbReference>
<dbReference type="Pfam" id="PF00583">
    <property type="entry name" value="Acetyltransf_1"/>
    <property type="match status" value="1"/>
</dbReference>
<evidence type="ECO:0000259" key="1">
    <source>
        <dbReference type="Pfam" id="PF00583"/>
    </source>
</evidence>
<dbReference type="AlphaFoldDB" id="A0A4P7IEW7"/>
<dbReference type="EMBL" id="CP038436">
    <property type="protein sequence ID" value="QBX54497.1"/>
    <property type="molecule type" value="Genomic_DNA"/>
</dbReference>
<evidence type="ECO:0000313" key="2">
    <source>
        <dbReference type="EMBL" id="QBX54497.1"/>
    </source>
</evidence>
<sequence>MIEQVRLPDGTEAFVLPLQRTDKATLAAEFETLAPESRRRRFLAPVLHLSDSMLEHLVDDVDGINHVALVLSVETSPGVYEPVALARMVRYADDPRSADLAVTVKDAWQGRGVATTLLDVLMRERPPGVERIVTEVFHDNQASLRMLLRLGDATVEDQGSGVSEIVVDLPPPETSRPPVREAEARPAAMAGALAPADVTSPTGPLHHHTRRHALHTRDQVCDWFR</sequence>
<keyword evidence="3" id="KW-1185">Reference proteome</keyword>
<dbReference type="OrthoDB" id="4256927at2"/>
<dbReference type="SUPFAM" id="SSF55729">
    <property type="entry name" value="Acyl-CoA N-acyltransferases (Nat)"/>
    <property type="match status" value="1"/>
</dbReference>
<name>A0A4P7IEW7_9ACTN</name>
<dbReference type="RefSeq" id="WP_135266470.1">
    <property type="nucleotide sequence ID" value="NZ_CP038436.1"/>
</dbReference>
<dbReference type="InterPro" id="IPR016181">
    <property type="entry name" value="Acyl_CoA_acyltransferase"/>
</dbReference>
<dbReference type="InterPro" id="IPR000182">
    <property type="entry name" value="GNAT_dom"/>
</dbReference>
<protein>
    <submittedName>
        <fullName evidence="2">GNAT family N-acetyltransferase</fullName>
    </submittedName>
</protein>
<accession>A0A4P7IEW7</accession>
<dbReference type="Gene3D" id="3.40.630.30">
    <property type="match status" value="1"/>
</dbReference>